<accession>A0A7W9ZF15</accession>
<reference evidence="1 2" key="1">
    <citation type="submission" date="2020-08" db="EMBL/GenBank/DDBJ databases">
        <title>Genomic Encyclopedia of Type Strains, Phase IV (KMG-IV): sequencing the most valuable type-strain genomes for metagenomic binning, comparative biology and taxonomic classification.</title>
        <authorList>
            <person name="Goeker M."/>
        </authorList>
    </citation>
    <scope>NUCLEOTIDE SEQUENCE [LARGE SCALE GENOMIC DNA]</scope>
    <source>
        <strain evidence="1 2">DSM 11590</strain>
    </source>
</reference>
<evidence type="ECO:0000313" key="2">
    <source>
        <dbReference type="Proteomes" id="UP000544872"/>
    </source>
</evidence>
<organism evidence="1 2">
    <name type="scientific">Novispirillum itersonii</name>
    <name type="common">Aquaspirillum itersonii</name>
    <dbReference type="NCBI Taxonomy" id="189"/>
    <lineage>
        <taxon>Bacteria</taxon>
        <taxon>Pseudomonadati</taxon>
        <taxon>Pseudomonadota</taxon>
        <taxon>Alphaproteobacteria</taxon>
        <taxon>Rhodospirillales</taxon>
        <taxon>Novispirillaceae</taxon>
        <taxon>Novispirillum</taxon>
    </lineage>
</organism>
<dbReference type="AlphaFoldDB" id="A0A7W9ZF15"/>
<comment type="caution">
    <text evidence="1">The sequence shown here is derived from an EMBL/GenBank/DDBJ whole genome shotgun (WGS) entry which is preliminary data.</text>
</comment>
<dbReference type="PROSITE" id="PS51257">
    <property type="entry name" value="PROKAR_LIPOPROTEIN"/>
    <property type="match status" value="1"/>
</dbReference>
<dbReference type="EMBL" id="JACIIX010000004">
    <property type="protein sequence ID" value="MBB6210050.1"/>
    <property type="molecule type" value="Genomic_DNA"/>
</dbReference>
<gene>
    <name evidence="1" type="ORF">FHS48_001460</name>
</gene>
<protein>
    <submittedName>
        <fullName evidence="1">Uncharacterized protein</fullName>
    </submittedName>
</protein>
<sequence>MPMAFKRITGWISLRYRSLRAVLVLLFLAPLAASCYMPDDFLTEIRIAKNGDYALIFKGKMVWVPLYKDIVTGALKDVSEIRDKEAAILRDLQRDEGFKQVRPIGRGTFDVYYERLGRFTGTSQVSFPRRGMEILRMEVRKNGVLYVVAATGAKPGAREELQALGLTPNGKVRVMTDATVIKTNAENKSTGIPGYPGWVVYDWSVNGPNQPAPIVHIQMFPPPPAQGAK</sequence>
<proteinExistence type="predicted"/>
<evidence type="ECO:0000313" key="1">
    <source>
        <dbReference type="EMBL" id="MBB6210050.1"/>
    </source>
</evidence>
<dbReference type="Proteomes" id="UP000544872">
    <property type="component" value="Unassembled WGS sequence"/>
</dbReference>
<keyword evidence="2" id="KW-1185">Reference proteome</keyword>
<name>A0A7W9ZF15_NOVIT</name>